<dbReference type="SUPFAM" id="SSF159501">
    <property type="entry name" value="EreA/ChaN-like"/>
    <property type="match status" value="1"/>
</dbReference>
<dbReference type="Gene3D" id="3.40.50.11550">
    <property type="match status" value="1"/>
</dbReference>
<feature type="signal peptide" evidence="1">
    <location>
        <begin position="1"/>
        <end position="22"/>
    </location>
</feature>
<comment type="caution">
    <text evidence="3">The sequence shown here is derived from an EMBL/GenBank/DDBJ whole genome shotgun (WGS) entry which is preliminary data.</text>
</comment>
<protein>
    <submittedName>
        <fullName evidence="3">ChaN family lipoprotein</fullName>
    </submittedName>
</protein>
<dbReference type="PIRSF" id="PIRSF020419">
    <property type="entry name" value="Fe_uptake_reg_CjrA_prd"/>
    <property type="match status" value="1"/>
</dbReference>
<organism evidence="3 4">
    <name type="scientific">Thiomicrorhabdus marina</name>
    <dbReference type="NCBI Taxonomy" id="2818442"/>
    <lineage>
        <taxon>Bacteria</taxon>
        <taxon>Pseudomonadati</taxon>
        <taxon>Pseudomonadota</taxon>
        <taxon>Gammaproteobacteria</taxon>
        <taxon>Thiotrichales</taxon>
        <taxon>Piscirickettsiaceae</taxon>
        <taxon>Thiomicrorhabdus</taxon>
    </lineage>
</organism>
<dbReference type="Proteomes" id="UP000664835">
    <property type="component" value="Unassembled WGS sequence"/>
</dbReference>
<gene>
    <name evidence="3" type="ORF">J3998_06770</name>
</gene>
<dbReference type="InterPro" id="IPR007314">
    <property type="entry name" value="Cofac_haem-bd_dom"/>
</dbReference>
<dbReference type="RefSeq" id="WP_208149026.1">
    <property type="nucleotide sequence ID" value="NZ_JAGETV010000009.1"/>
</dbReference>
<evidence type="ECO:0000259" key="2">
    <source>
        <dbReference type="Pfam" id="PF04187"/>
    </source>
</evidence>
<reference evidence="3 4" key="1">
    <citation type="submission" date="2021-03" db="EMBL/GenBank/DDBJ databases">
        <title>Thiomicrorhabdus sp.nov.,novel sulfur-oxidizing bacteria isolated from coastal sediment.</title>
        <authorList>
            <person name="Liu X."/>
        </authorList>
    </citation>
    <scope>NUCLEOTIDE SEQUENCE [LARGE SCALE GENOMIC DNA]</scope>
    <source>
        <strain evidence="3 4">6S2-11</strain>
    </source>
</reference>
<evidence type="ECO:0000256" key="1">
    <source>
        <dbReference type="SAM" id="SignalP"/>
    </source>
</evidence>
<keyword evidence="4" id="KW-1185">Reference proteome</keyword>
<dbReference type="CDD" id="cd14727">
    <property type="entry name" value="ChanN-like"/>
    <property type="match status" value="1"/>
</dbReference>
<proteinExistence type="predicted"/>
<dbReference type="InterPro" id="IPR016773">
    <property type="entry name" value="Fe3_uptake_reg_CjrA_prd"/>
</dbReference>
<feature type="domain" description="Haem-binding uptake Tiki superfamily ChaN" evidence="2">
    <location>
        <begin position="66"/>
        <end position="270"/>
    </location>
</feature>
<dbReference type="Pfam" id="PF04187">
    <property type="entry name" value="Cofac_haem_bdg"/>
    <property type="match status" value="1"/>
</dbReference>
<keyword evidence="3" id="KW-0449">Lipoprotein</keyword>
<feature type="chain" id="PRO_5047526393" evidence="1">
    <location>
        <begin position="23"/>
        <end position="348"/>
    </location>
</feature>
<dbReference type="EMBL" id="JAGETV010000009">
    <property type="protein sequence ID" value="MBO1927277.1"/>
    <property type="molecule type" value="Genomic_DNA"/>
</dbReference>
<sequence>MQKTKFVGLLIFTLVLSTLALSGCQSLPTTQQVITESETNATLRHAYDFRIIETDSIKALSISELATQLTDNDVIFIGEYHGNQASHLLQMQLQAALYDLKPQQVLSMEQFNRDQQTILNRYLDDEIGEKYLINQAPTWPNYAASYRPMIEFAKQHFIPVIAANASADIVRCIGSYGEGYETLLPENQRQWIAQDPYLNDKNYQQKFYDFMDSMRTLPADRKANSYAAQLARDNTMAESILKALKDYPEHQVIHLNGSFHSESSLGTVALLKQRRADLKIAVITPVRIDIGARINWTDDDLKLGDYLYFVSPQPVDYRNNAHKMQARQAQFANAKEKTKKCYVPAVSN</sequence>
<name>A0ABS3Q4S2_9GAMM</name>
<keyword evidence="1" id="KW-0732">Signal</keyword>
<evidence type="ECO:0000313" key="4">
    <source>
        <dbReference type="Proteomes" id="UP000664835"/>
    </source>
</evidence>
<accession>A0ABS3Q4S2</accession>
<dbReference type="PROSITE" id="PS51257">
    <property type="entry name" value="PROKAR_LIPOPROTEIN"/>
    <property type="match status" value="1"/>
</dbReference>
<evidence type="ECO:0000313" key="3">
    <source>
        <dbReference type="EMBL" id="MBO1927277.1"/>
    </source>
</evidence>